<accession>A0ABQ0E3J1</accession>
<sequence>MTHLREGEKRNTLFYHNLLAGFTYSYAEREEILDSIKPIQKGDILLKSNCNEVRNEYLCSVRM</sequence>
<evidence type="ECO:0000313" key="1">
    <source>
        <dbReference type="EMBL" id="GAB1252242.1"/>
    </source>
</evidence>
<dbReference type="Proteomes" id="UP001628220">
    <property type="component" value="Unassembled WGS sequence"/>
</dbReference>
<evidence type="ECO:0000313" key="2">
    <source>
        <dbReference type="Proteomes" id="UP001628220"/>
    </source>
</evidence>
<organism evidence="1 2">
    <name type="scientific">Porphyromonas miyakawae</name>
    <dbReference type="NCBI Taxonomy" id="3137470"/>
    <lineage>
        <taxon>Bacteria</taxon>
        <taxon>Pseudomonadati</taxon>
        <taxon>Bacteroidota</taxon>
        <taxon>Bacteroidia</taxon>
        <taxon>Bacteroidales</taxon>
        <taxon>Porphyromonadaceae</taxon>
        <taxon>Porphyromonas</taxon>
    </lineage>
</organism>
<protein>
    <submittedName>
        <fullName evidence="1">Uncharacterized protein</fullName>
    </submittedName>
</protein>
<dbReference type="EMBL" id="BAAFSF010000004">
    <property type="protein sequence ID" value="GAB1252242.1"/>
    <property type="molecule type" value="Genomic_DNA"/>
</dbReference>
<keyword evidence="2" id="KW-1185">Reference proteome</keyword>
<proteinExistence type="predicted"/>
<name>A0ABQ0E3J1_9PORP</name>
<dbReference type="RefSeq" id="WP_411916003.1">
    <property type="nucleotide sequence ID" value="NZ_BAAFSF010000004.1"/>
</dbReference>
<gene>
    <name evidence="1" type="ORF">Tsumi_13480</name>
</gene>
<comment type="caution">
    <text evidence="1">The sequence shown here is derived from an EMBL/GenBank/DDBJ whole genome shotgun (WGS) entry which is preliminary data.</text>
</comment>
<reference evidence="1 2" key="1">
    <citation type="journal article" date="2025" name="Int. J. Syst. Evol. Microbiol.">
        <title>Desulfovibrio falkowii sp. nov., Porphyromonas miyakawae sp. nov., Mediterraneibacter flintii sp. nov. and Owariibacterium komagatae gen. nov., sp. nov., isolated from human faeces.</title>
        <authorList>
            <person name="Hamaguchi T."/>
            <person name="Ohara M."/>
            <person name="Hisatomi A."/>
            <person name="Sekiguchi K."/>
            <person name="Takeda J.I."/>
            <person name="Ueyama J."/>
            <person name="Ito M."/>
            <person name="Nishiwaki H."/>
            <person name="Ogi T."/>
            <person name="Hirayama M."/>
            <person name="Ohkuma M."/>
            <person name="Sakamoto M."/>
            <person name="Ohno K."/>
        </authorList>
    </citation>
    <scope>NUCLEOTIDE SEQUENCE [LARGE SCALE GENOMIC DNA]</scope>
    <source>
        <strain evidence="1 2">13CB11C</strain>
    </source>
</reference>